<accession>A0A553P7M4</accession>
<feature type="non-terminal residue" evidence="2">
    <location>
        <position position="1"/>
    </location>
</feature>
<organism evidence="2 3">
    <name type="scientific">Tigriopus californicus</name>
    <name type="common">Marine copepod</name>
    <dbReference type="NCBI Taxonomy" id="6832"/>
    <lineage>
        <taxon>Eukaryota</taxon>
        <taxon>Metazoa</taxon>
        <taxon>Ecdysozoa</taxon>
        <taxon>Arthropoda</taxon>
        <taxon>Crustacea</taxon>
        <taxon>Multicrustacea</taxon>
        <taxon>Hexanauplia</taxon>
        <taxon>Copepoda</taxon>
        <taxon>Harpacticoida</taxon>
        <taxon>Harpacticidae</taxon>
        <taxon>Tigriopus</taxon>
    </lineage>
</organism>
<dbReference type="AlphaFoldDB" id="A0A553P7M4"/>
<dbReference type="STRING" id="6832.A0A553P7M4"/>
<evidence type="ECO:0000256" key="1">
    <source>
        <dbReference type="SAM" id="Coils"/>
    </source>
</evidence>
<dbReference type="OMA" id="MSELLEW"/>
<dbReference type="PANTHER" id="PTHR45985:SF8">
    <property type="entry name" value="CHITIN DEACETYLASE-LIKE 9, ISOFORM A"/>
    <property type="match status" value="1"/>
</dbReference>
<feature type="coiled-coil region" evidence="1">
    <location>
        <begin position="373"/>
        <end position="400"/>
    </location>
</feature>
<reference evidence="2 3" key="1">
    <citation type="journal article" date="2018" name="Nat. Ecol. Evol.">
        <title>Genomic signatures of mitonuclear coevolution across populations of Tigriopus californicus.</title>
        <authorList>
            <person name="Barreto F.S."/>
            <person name="Watson E.T."/>
            <person name="Lima T.G."/>
            <person name="Willett C.S."/>
            <person name="Edmands S."/>
            <person name="Li W."/>
            <person name="Burton R.S."/>
        </authorList>
    </citation>
    <scope>NUCLEOTIDE SEQUENCE [LARGE SCALE GENOMIC DNA]</scope>
    <source>
        <strain evidence="2 3">San Diego</strain>
    </source>
</reference>
<dbReference type="PANTHER" id="PTHR45985">
    <property type="match status" value="1"/>
</dbReference>
<proteinExistence type="predicted"/>
<evidence type="ECO:0000313" key="2">
    <source>
        <dbReference type="EMBL" id="TRY73682.1"/>
    </source>
</evidence>
<dbReference type="GO" id="GO:0005975">
    <property type="term" value="P:carbohydrate metabolic process"/>
    <property type="evidence" value="ECO:0007669"/>
    <property type="project" value="InterPro"/>
</dbReference>
<keyword evidence="3" id="KW-1185">Reference proteome</keyword>
<keyword evidence="1" id="KW-0175">Coiled coil</keyword>
<gene>
    <name evidence="2" type="ORF">TCAL_10169</name>
</gene>
<dbReference type="InterPro" id="IPR011330">
    <property type="entry name" value="Glyco_hydro/deAcase_b/a-brl"/>
</dbReference>
<dbReference type="Proteomes" id="UP000318571">
    <property type="component" value="Chromosome 3"/>
</dbReference>
<dbReference type="EMBL" id="VCGU01000007">
    <property type="protein sequence ID" value="TRY73682.1"/>
    <property type="molecule type" value="Genomic_DNA"/>
</dbReference>
<dbReference type="Gene3D" id="3.20.20.370">
    <property type="entry name" value="Glycoside hydrolase/deacetylase"/>
    <property type="match status" value="1"/>
</dbReference>
<protein>
    <submittedName>
        <fullName evidence="2">Uncharacterized protein</fullName>
    </submittedName>
</protein>
<name>A0A553P7M4_TIGCA</name>
<dbReference type="InterPro" id="IPR052740">
    <property type="entry name" value="CE4"/>
</dbReference>
<evidence type="ECO:0000313" key="3">
    <source>
        <dbReference type="Proteomes" id="UP000318571"/>
    </source>
</evidence>
<dbReference type="SUPFAM" id="SSF88713">
    <property type="entry name" value="Glycoside hydrolase/deacetylase"/>
    <property type="match status" value="1"/>
</dbReference>
<comment type="caution">
    <text evidence="2">The sequence shown here is derived from an EMBL/GenBank/DDBJ whole genome shotgun (WGS) entry which is preliminary data.</text>
</comment>
<sequence>VAPFIQGQEVVLDSIPLGEARFHGEVQECDPEFCWKNCRCQSEKNPGDLDISDLPQFVLINFQGEIDENNLALIHLLMSDTLGRNRVTQCPIRGTIFAQGVDADYMLLNHLYNAGNEIGSLGLSSHPEHEPYTWKRWQEELVFHRRIISLMANINFEDVRMARSPWMDPQGDQMLSGLDTEKNPNYNMADASFTSFLPTWPYTLDFMGVDEECLHPPCRTKAFKGMWELPMYAFETLDGNPCLFVDECPLDEESSQYPLRDFLMKTFRSESYYGGSRYPFIMNFKNISFLEDPHHFRQIFDLLQAVQLPDVHVVTMSELLEWTQNPMRLDELVGMRSDRCSGNSSQVTACRGKACYYLHDHKHIRSLNCLGKLNKLEQANEKLMSDNDDLRGRIAYLEKQSELCKKLTTDAVKETFSEGGHSHSQKLRENANQKYCDRFVTIKEVTDIQERLFNLTFPGIRELDEGGQFKKRAKDRSEALRVAKIAGLDSDQL</sequence>